<dbReference type="AlphaFoldDB" id="A0A0N7JWB5"/>
<reference evidence="1 2" key="1">
    <citation type="journal article" date="2014" name="Genome Announc.">
        <title>Draft Genome Sequence of the Haloacid-Degrading Burkholderia caribensis Strain MBA4.</title>
        <authorList>
            <person name="Pan Y."/>
            <person name="Kong K.F."/>
            <person name="Tsang J.S."/>
        </authorList>
    </citation>
    <scope>NUCLEOTIDE SEQUENCE [LARGE SCALE GENOMIC DNA]</scope>
    <source>
        <strain evidence="1 2">MBA4</strain>
        <plasmid evidence="2">Plasmid</plasmid>
    </source>
</reference>
<geneLocation type="plasmid" evidence="2"/>
<protein>
    <submittedName>
        <fullName evidence="1">Uncharacterized protein</fullName>
    </submittedName>
</protein>
<keyword evidence="1" id="KW-0614">Plasmid</keyword>
<name>A0A0N7JWB5_9BURK</name>
<evidence type="ECO:0000313" key="1">
    <source>
        <dbReference type="EMBL" id="ALL71549.1"/>
    </source>
</evidence>
<proteinExistence type="predicted"/>
<sequence length="76" mass="8656">MSGQCKSLRVLVKDWFGNSGHFKVTRPDRSKTMSCRVVKVEVARSCGTYALVFFRHNDGSWCVYPPPVVHPTVNWV</sequence>
<gene>
    <name evidence="1" type="ORF">K788_0006043</name>
</gene>
<evidence type="ECO:0000313" key="2">
    <source>
        <dbReference type="Proteomes" id="UP000019146"/>
    </source>
</evidence>
<accession>A0A0N7JWB5</accession>
<dbReference type="Proteomes" id="UP000019146">
    <property type="component" value="Plasmid unnamed"/>
</dbReference>
<organism evidence="1 2">
    <name type="scientific">Paraburkholderia caribensis MBA4</name>
    <dbReference type="NCBI Taxonomy" id="1323664"/>
    <lineage>
        <taxon>Bacteria</taxon>
        <taxon>Pseudomonadati</taxon>
        <taxon>Pseudomonadota</taxon>
        <taxon>Betaproteobacteria</taxon>
        <taxon>Burkholderiales</taxon>
        <taxon>Burkholderiaceae</taxon>
        <taxon>Paraburkholderia</taxon>
    </lineage>
</organism>
<dbReference type="KEGG" id="bcai:K788_0006043"/>
<dbReference type="EMBL" id="CP012748">
    <property type="protein sequence ID" value="ALL71549.1"/>
    <property type="molecule type" value="Genomic_DNA"/>
</dbReference>